<reference evidence="5 6" key="1">
    <citation type="submission" date="2023-06" db="EMBL/GenBank/DDBJ databases">
        <title>Sporosarcina sp. nov., isolated from Korean traditional fermented seafood 'Jeotgal'.</title>
        <authorList>
            <person name="Yang A.-I."/>
            <person name="Shin N.-R."/>
        </authorList>
    </citation>
    <scope>NUCLEOTIDE SEQUENCE [LARGE SCALE GENOMIC DNA]</scope>
    <source>
        <strain evidence="5 6">KCTC3840</strain>
    </source>
</reference>
<dbReference type="Pfam" id="PF14689">
    <property type="entry name" value="SPOB_a"/>
    <property type="match status" value="1"/>
</dbReference>
<protein>
    <submittedName>
        <fullName evidence="5">Spo0B domain-containing protein</fullName>
    </submittedName>
</protein>
<keyword evidence="6" id="KW-1185">Reference proteome</keyword>
<evidence type="ECO:0000256" key="3">
    <source>
        <dbReference type="ARBA" id="ARBA00022777"/>
    </source>
</evidence>
<evidence type="ECO:0000256" key="1">
    <source>
        <dbReference type="ARBA" id="ARBA00022553"/>
    </source>
</evidence>
<evidence type="ECO:0000313" key="5">
    <source>
        <dbReference type="EMBL" id="MDW0109626.1"/>
    </source>
</evidence>
<sequence length="174" mass="19901">MKKSELTVRDAVKFARHDFLNELQLILMHIDLDNAADARTKILDTTERMRKEAHLSGLGLPALETWILTFDWNQAVYTKHLDTNIGSSATTRKADDQVIVTFLNKLFLELENNTDPFNENIVDIVVSASEADWKVTLTLPGQTAPIEWSPAEEDDWTAELYKNEEYWTFTISGQ</sequence>
<accession>A0ABU4FY31</accession>
<name>A0ABU4FY31_9BACL</name>
<dbReference type="RefSeq" id="WP_317935173.1">
    <property type="nucleotide sequence ID" value="NZ_JAUBDH010000003.1"/>
</dbReference>
<gene>
    <name evidence="5" type="ORF">QT716_06105</name>
</gene>
<keyword evidence="3" id="KW-0418">Kinase</keyword>
<keyword evidence="2" id="KW-0808">Transferase</keyword>
<dbReference type="Proteomes" id="UP001280629">
    <property type="component" value="Unassembled WGS sequence"/>
</dbReference>
<dbReference type="Gene3D" id="1.10.287.130">
    <property type="match status" value="1"/>
</dbReference>
<proteinExistence type="predicted"/>
<keyword evidence="1" id="KW-0597">Phosphoprotein</keyword>
<dbReference type="InterPro" id="IPR037100">
    <property type="entry name" value="Spo0B_C_sf"/>
</dbReference>
<comment type="caution">
    <text evidence="5">The sequence shown here is derived from an EMBL/GenBank/DDBJ whole genome shotgun (WGS) entry which is preliminary data.</text>
</comment>
<evidence type="ECO:0000256" key="2">
    <source>
        <dbReference type="ARBA" id="ARBA00022679"/>
    </source>
</evidence>
<dbReference type="InterPro" id="IPR039506">
    <property type="entry name" value="SPOB_a"/>
</dbReference>
<dbReference type="InterPro" id="IPR016120">
    <property type="entry name" value="Sig_transdc_His_kin_SpoOB"/>
</dbReference>
<dbReference type="SUPFAM" id="SSF55890">
    <property type="entry name" value="Sporulation response regulatory protein Spo0B"/>
    <property type="match status" value="1"/>
</dbReference>
<dbReference type="EMBL" id="JAUBDH010000003">
    <property type="protein sequence ID" value="MDW0109626.1"/>
    <property type="molecule type" value="Genomic_DNA"/>
</dbReference>
<feature type="domain" description="SpoOB alpha-helical" evidence="4">
    <location>
        <begin position="7"/>
        <end position="55"/>
    </location>
</feature>
<evidence type="ECO:0000313" key="6">
    <source>
        <dbReference type="Proteomes" id="UP001280629"/>
    </source>
</evidence>
<evidence type="ECO:0000259" key="4">
    <source>
        <dbReference type="Pfam" id="PF14689"/>
    </source>
</evidence>
<organism evidence="5 6">
    <name type="scientific">Sporosarcina aquimarina</name>
    <dbReference type="NCBI Taxonomy" id="114975"/>
    <lineage>
        <taxon>Bacteria</taxon>
        <taxon>Bacillati</taxon>
        <taxon>Bacillota</taxon>
        <taxon>Bacilli</taxon>
        <taxon>Bacillales</taxon>
        <taxon>Caryophanaceae</taxon>
        <taxon>Sporosarcina</taxon>
    </lineage>
</organism>
<dbReference type="Gene3D" id="3.30.565.30">
    <property type="entry name" value="Sporulation initiation phosphotransferase B (SpoOB), C-terminal domain"/>
    <property type="match status" value="1"/>
</dbReference>